<dbReference type="HAMAP" id="MF_01813">
    <property type="entry name" value="MenG_UbiE_methyltr"/>
    <property type="match status" value="1"/>
</dbReference>
<accession>A0A6I9WF05</accession>
<evidence type="ECO:0000256" key="1">
    <source>
        <dbReference type="ARBA" id="ARBA00022603"/>
    </source>
</evidence>
<comment type="catalytic activity">
    <reaction evidence="6">
        <text>a 2-methoxy-6-(all-trans-polyprenyl)benzene-1,4-diol + S-adenosyl-L-methionine = a 5-methoxy-2-methyl-3-(all-trans-polyprenyl)benzene-1,4-diol + S-adenosyl-L-homocysteine + H(+)</text>
        <dbReference type="Rhea" id="RHEA:28286"/>
        <dbReference type="Rhea" id="RHEA-COMP:10858"/>
        <dbReference type="Rhea" id="RHEA-COMP:10859"/>
        <dbReference type="ChEBI" id="CHEBI:15378"/>
        <dbReference type="ChEBI" id="CHEBI:57856"/>
        <dbReference type="ChEBI" id="CHEBI:59789"/>
        <dbReference type="ChEBI" id="CHEBI:84166"/>
        <dbReference type="ChEBI" id="CHEBI:84167"/>
        <dbReference type="EC" id="2.1.1.201"/>
    </reaction>
</comment>
<dbReference type="InterPro" id="IPR004033">
    <property type="entry name" value="UbiE/COQ5_MeTrFase"/>
</dbReference>
<dbReference type="CDD" id="cd02440">
    <property type="entry name" value="AdoMet_MTases"/>
    <property type="match status" value="1"/>
</dbReference>
<dbReference type="UniPathway" id="UPA00232"/>
<feature type="binding site" evidence="6">
    <location>
        <position position="110"/>
    </location>
    <ligand>
        <name>S-adenosyl-L-methionine</name>
        <dbReference type="ChEBI" id="CHEBI:59789"/>
    </ligand>
</feature>
<dbReference type="InterPro" id="IPR023576">
    <property type="entry name" value="UbiE/COQ5_MeTrFase_CS"/>
</dbReference>
<dbReference type="AlphaFoldDB" id="A0A6I9WF05"/>
<evidence type="ECO:0000256" key="6">
    <source>
        <dbReference type="HAMAP-Rule" id="MF_03191"/>
    </source>
</evidence>
<dbReference type="OrthoDB" id="6329284at2759"/>
<comment type="caution">
    <text evidence="6">Lacks conserved residue(s) required for the propagation of feature annotation.</text>
</comment>
<dbReference type="Gene3D" id="3.40.50.150">
    <property type="entry name" value="Vaccinia Virus protein VP39"/>
    <property type="match status" value="1"/>
</dbReference>
<dbReference type="PANTHER" id="PTHR43591">
    <property type="entry name" value="METHYLTRANSFERASE"/>
    <property type="match status" value="1"/>
</dbReference>
<evidence type="ECO:0000256" key="2">
    <source>
        <dbReference type="ARBA" id="ARBA00022679"/>
    </source>
</evidence>
<keyword evidence="6" id="KW-0999">Mitochondrion inner membrane</keyword>
<comment type="pathway">
    <text evidence="6">Cofactor biosynthesis; ubiquinone biosynthesis.</text>
</comment>
<reference evidence="8" key="1">
    <citation type="submission" date="2025-08" db="UniProtKB">
        <authorList>
            <consortium name="RefSeq"/>
        </authorList>
    </citation>
    <scope>IDENTIFICATION</scope>
</reference>
<keyword evidence="2 6" id="KW-0808">Transferase</keyword>
<evidence type="ECO:0000256" key="4">
    <source>
        <dbReference type="ARBA" id="ARBA00022691"/>
    </source>
</evidence>
<dbReference type="Pfam" id="PF01209">
    <property type="entry name" value="Ubie_methyltran"/>
    <property type="match status" value="1"/>
</dbReference>
<keyword evidence="1 6" id="KW-0489">Methyltransferase</keyword>
<dbReference type="Proteomes" id="UP000504615">
    <property type="component" value="Unplaced"/>
</dbReference>
<comment type="subunit">
    <text evidence="5">Component of a multi-subunit COQ enzyme complex, composed of at least COQ3, COQ4, COQ5, COQ6, COQ7 and COQ9. Interacts with PYURF; the interaction is direct, stabilizes COQ5 protein and associates PYURF with COQ enzyme complex.</text>
</comment>
<dbReference type="KEGG" id="pbar:105427625"/>
<dbReference type="NCBIfam" id="TIGR01934">
    <property type="entry name" value="MenG_MenH_UbiE"/>
    <property type="match status" value="1"/>
</dbReference>
<dbReference type="NCBIfam" id="NF001244">
    <property type="entry name" value="PRK00216.1-5"/>
    <property type="match status" value="1"/>
</dbReference>
<dbReference type="RefSeq" id="XP_011637759.1">
    <property type="nucleotide sequence ID" value="XM_011639457.2"/>
</dbReference>
<dbReference type="GO" id="GO:0032259">
    <property type="term" value="P:methylation"/>
    <property type="evidence" value="ECO:0007669"/>
    <property type="project" value="UniProtKB-KW"/>
</dbReference>
<gene>
    <name evidence="8" type="primary">LOC105427625</name>
    <name evidence="6" type="synonym">coq5</name>
</gene>
<sequence length="298" mass="34418">MAYKNFCINIVKESRRLNRCLKAVVVKRDYSKTANTYPENEERFTHFGFQAIKESEKVKEVHTIFENVANSYDLMNDAMSIGIHRIWKDIFIQELGPTHGTQLLDCAGGTGDITFRYINFLRNTANPQNICSHVTVCDINEHMLEVGKKRASRLCLSQDSNCSITWKQEDAEKLSFQDDSFTAYTIAFGIRNVTHIDKVLSEAYRVLQPGGRFLCLEFSHVNNKSLQWLYDQYSFQIIPVMGQLIAGQWKAYQYLVESIRRFPNQENFKEMIESAGFRNVTYKNLTFGIVAIHSGFKL</sequence>
<dbReference type="InterPro" id="IPR029063">
    <property type="entry name" value="SAM-dependent_MTases_sf"/>
</dbReference>
<dbReference type="GO" id="GO:0008425">
    <property type="term" value="F:2-methoxy-6-polyprenyl-1,4-benzoquinol methyltransferase activity"/>
    <property type="evidence" value="ECO:0007669"/>
    <property type="project" value="UniProtKB-UniRule"/>
</dbReference>
<keyword evidence="6" id="KW-0496">Mitochondrion</keyword>
<dbReference type="SUPFAM" id="SSF53335">
    <property type="entry name" value="S-adenosyl-L-methionine-dependent methyltransferases"/>
    <property type="match status" value="1"/>
</dbReference>
<evidence type="ECO:0000313" key="7">
    <source>
        <dbReference type="Proteomes" id="UP000504615"/>
    </source>
</evidence>
<comment type="subcellular location">
    <subcellularLocation>
        <location evidence="6">Mitochondrion inner membrane</location>
        <topology evidence="6">Peripheral membrane protein</topology>
        <orientation evidence="6">Matrix side</orientation>
    </subcellularLocation>
</comment>
<dbReference type="PROSITE" id="PS51608">
    <property type="entry name" value="SAM_MT_UBIE"/>
    <property type="match status" value="1"/>
</dbReference>
<feature type="binding site" evidence="6">
    <location>
        <position position="138"/>
    </location>
    <ligand>
        <name>S-adenosyl-L-methionine</name>
        <dbReference type="ChEBI" id="CHEBI:59789"/>
    </ligand>
</feature>
<comment type="function">
    <text evidence="6">Methyltransferase required for the conversion of 2-polyprenyl-6-methoxy-1,4-benzoquinol (DDMQH2) to 2-polyprenyl-3-methyl-6-methoxy-1,4-benzoquinol (DMQH2).</text>
</comment>
<dbReference type="PANTHER" id="PTHR43591:SF24">
    <property type="entry name" value="2-METHOXY-6-POLYPRENYL-1,4-BENZOQUINOL METHYLASE, MITOCHONDRIAL"/>
    <property type="match status" value="1"/>
</dbReference>
<keyword evidence="4 6" id="KW-0949">S-adenosyl-L-methionine</keyword>
<dbReference type="EC" id="2.1.1.201" evidence="6"/>
<dbReference type="CTD" id="84274"/>
<keyword evidence="3 6" id="KW-0831">Ubiquinone biosynthesis</keyword>
<dbReference type="GeneID" id="105427625"/>
<dbReference type="FunFam" id="3.40.50.150:FF:000064">
    <property type="entry name" value="2-methoxy-6-polyprenyl-1,4-benzoquinol methylase, mitochondrial"/>
    <property type="match status" value="1"/>
</dbReference>
<evidence type="ECO:0000256" key="3">
    <source>
        <dbReference type="ARBA" id="ARBA00022688"/>
    </source>
</evidence>
<dbReference type="GO" id="GO:0031314">
    <property type="term" value="C:extrinsic component of mitochondrial inner membrane"/>
    <property type="evidence" value="ECO:0007669"/>
    <property type="project" value="UniProtKB-UniRule"/>
</dbReference>
<protein>
    <recommendedName>
        <fullName evidence="6">2-methoxy-6-polyprenyl-1,4-benzoquinol methylase, mitochondrial</fullName>
        <ecNumber evidence="6">2.1.1.201</ecNumber>
    </recommendedName>
    <alternativeName>
        <fullName evidence="6">Ubiquinone biosynthesis methyltransferase COQ5</fullName>
    </alternativeName>
</protein>
<evidence type="ECO:0000313" key="8">
    <source>
        <dbReference type="RefSeq" id="XP_011637759.1"/>
    </source>
</evidence>
<keyword evidence="6" id="KW-0472">Membrane</keyword>
<dbReference type="PROSITE" id="PS01184">
    <property type="entry name" value="UBIE_2"/>
    <property type="match status" value="1"/>
</dbReference>
<organism evidence="7 8">
    <name type="scientific">Pogonomyrmex barbatus</name>
    <name type="common">red harvester ant</name>
    <dbReference type="NCBI Taxonomy" id="144034"/>
    <lineage>
        <taxon>Eukaryota</taxon>
        <taxon>Metazoa</taxon>
        <taxon>Ecdysozoa</taxon>
        <taxon>Arthropoda</taxon>
        <taxon>Hexapoda</taxon>
        <taxon>Insecta</taxon>
        <taxon>Pterygota</taxon>
        <taxon>Neoptera</taxon>
        <taxon>Endopterygota</taxon>
        <taxon>Hymenoptera</taxon>
        <taxon>Apocrita</taxon>
        <taxon>Aculeata</taxon>
        <taxon>Formicoidea</taxon>
        <taxon>Formicidae</taxon>
        <taxon>Myrmicinae</taxon>
        <taxon>Pogonomyrmex</taxon>
    </lineage>
</organism>
<name>A0A6I9WF05_9HYME</name>
<proteinExistence type="inferred from homology"/>
<dbReference type="PROSITE" id="PS01183">
    <property type="entry name" value="UBIE_1"/>
    <property type="match status" value="1"/>
</dbReference>
<keyword evidence="7" id="KW-1185">Reference proteome</keyword>
<comment type="similarity">
    <text evidence="6">Belongs to the class I-like SAM-binding methyltransferase superfamily. MenG/UbiE family.</text>
</comment>
<feature type="binding site" evidence="6">
    <location>
        <begin position="170"/>
        <end position="171"/>
    </location>
    <ligand>
        <name>S-adenosyl-L-methionine</name>
        <dbReference type="ChEBI" id="CHEBI:59789"/>
    </ligand>
</feature>
<evidence type="ECO:0000256" key="5">
    <source>
        <dbReference type="ARBA" id="ARBA00046387"/>
    </source>
</evidence>